<comment type="caution">
    <text evidence="2">The sequence shown here is derived from an EMBL/GenBank/DDBJ whole genome shotgun (WGS) entry which is preliminary data.</text>
</comment>
<proteinExistence type="predicted"/>
<dbReference type="AlphaFoldDB" id="A0AAE0DA57"/>
<accession>A0AAE0DA57</accession>
<name>A0AAE0DA57_COLKA</name>
<protein>
    <submittedName>
        <fullName evidence="2">Uncharacterized protein</fullName>
    </submittedName>
</protein>
<feature type="region of interest" description="Disordered" evidence="1">
    <location>
        <begin position="50"/>
        <end position="75"/>
    </location>
</feature>
<keyword evidence="3" id="KW-1185">Reference proteome</keyword>
<evidence type="ECO:0000256" key="1">
    <source>
        <dbReference type="SAM" id="MobiDB-lite"/>
    </source>
</evidence>
<reference evidence="2" key="1">
    <citation type="submission" date="2023-02" db="EMBL/GenBank/DDBJ databases">
        <title>Colletotrichum kahawae CIFC_Que2 genome sequencing and assembly.</title>
        <authorList>
            <person name="Baroncelli R."/>
        </authorList>
    </citation>
    <scope>NUCLEOTIDE SEQUENCE</scope>
    <source>
        <strain evidence="2">CIFC_Que2</strain>
    </source>
</reference>
<evidence type="ECO:0000313" key="2">
    <source>
        <dbReference type="EMBL" id="KAK2765845.1"/>
    </source>
</evidence>
<dbReference type="EMBL" id="VYYT01000126">
    <property type="protein sequence ID" value="KAK2765845.1"/>
    <property type="molecule type" value="Genomic_DNA"/>
</dbReference>
<organism evidence="2 3">
    <name type="scientific">Colletotrichum kahawae</name>
    <name type="common">Coffee berry disease fungus</name>
    <dbReference type="NCBI Taxonomy" id="34407"/>
    <lineage>
        <taxon>Eukaryota</taxon>
        <taxon>Fungi</taxon>
        <taxon>Dikarya</taxon>
        <taxon>Ascomycota</taxon>
        <taxon>Pezizomycotina</taxon>
        <taxon>Sordariomycetes</taxon>
        <taxon>Hypocreomycetidae</taxon>
        <taxon>Glomerellales</taxon>
        <taxon>Glomerellaceae</taxon>
        <taxon>Colletotrichum</taxon>
        <taxon>Colletotrichum gloeosporioides species complex</taxon>
    </lineage>
</organism>
<sequence>MSSVGGSLVVDRPRGQAENLLRRALKNVHKRAQADSRLPLPRQVPSCSEARNQIGLGPRNQVVSFTSKNGASRNV</sequence>
<feature type="compositionally biased region" description="Polar residues" evidence="1">
    <location>
        <begin position="61"/>
        <end position="75"/>
    </location>
</feature>
<evidence type="ECO:0000313" key="3">
    <source>
        <dbReference type="Proteomes" id="UP001281614"/>
    </source>
</evidence>
<gene>
    <name evidence="2" type="ORF">CKAH01_15525</name>
</gene>
<dbReference type="Proteomes" id="UP001281614">
    <property type="component" value="Unassembled WGS sequence"/>
</dbReference>